<protein>
    <submittedName>
        <fullName evidence="2">Uncharacterized protein</fullName>
    </submittedName>
</protein>
<reference evidence="2 3" key="1">
    <citation type="submission" date="2019-10" db="EMBL/GenBank/DDBJ databases">
        <title>Assembly and Annotation for the nematode Trichostrongylus colubriformis.</title>
        <authorList>
            <person name="Martin J."/>
        </authorList>
    </citation>
    <scope>NUCLEOTIDE SEQUENCE [LARGE SCALE GENOMIC DNA]</scope>
    <source>
        <strain evidence="2">G859</strain>
        <tissue evidence="2">Whole worm</tissue>
    </source>
</reference>
<dbReference type="AlphaFoldDB" id="A0AAN8J1R4"/>
<keyword evidence="1" id="KW-0732">Signal</keyword>
<sequence length="139" mass="16577">MKLIALTVLVAFVSCRLLCTRSEYEEHRFKEIPEKEFQSLIKRSERKINDTDCTQSYKVQLKNSKIPFYVFVIERQNFTRIYGIINEDEKQKHRWHESDKDEFIYFLNSCTNTDTTPTEALENFKEKQTALDSNGQHEV</sequence>
<comment type="caution">
    <text evidence="2">The sequence shown here is derived from an EMBL/GenBank/DDBJ whole genome shotgun (WGS) entry which is preliminary data.</text>
</comment>
<evidence type="ECO:0000313" key="2">
    <source>
        <dbReference type="EMBL" id="KAK5976309.1"/>
    </source>
</evidence>
<organism evidence="2 3">
    <name type="scientific">Trichostrongylus colubriformis</name>
    <name type="common">Black scour worm</name>
    <dbReference type="NCBI Taxonomy" id="6319"/>
    <lineage>
        <taxon>Eukaryota</taxon>
        <taxon>Metazoa</taxon>
        <taxon>Ecdysozoa</taxon>
        <taxon>Nematoda</taxon>
        <taxon>Chromadorea</taxon>
        <taxon>Rhabditida</taxon>
        <taxon>Rhabditina</taxon>
        <taxon>Rhabditomorpha</taxon>
        <taxon>Strongyloidea</taxon>
        <taxon>Trichostrongylidae</taxon>
        <taxon>Trichostrongylus</taxon>
    </lineage>
</organism>
<evidence type="ECO:0000256" key="1">
    <source>
        <dbReference type="SAM" id="SignalP"/>
    </source>
</evidence>
<dbReference type="PROSITE" id="PS51257">
    <property type="entry name" value="PROKAR_LIPOPROTEIN"/>
    <property type="match status" value="1"/>
</dbReference>
<proteinExistence type="predicted"/>
<feature type="signal peptide" evidence="1">
    <location>
        <begin position="1"/>
        <end position="15"/>
    </location>
</feature>
<accession>A0AAN8J1R4</accession>
<name>A0AAN8J1R4_TRICO</name>
<dbReference type="Proteomes" id="UP001331761">
    <property type="component" value="Unassembled WGS sequence"/>
</dbReference>
<evidence type="ECO:0000313" key="3">
    <source>
        <dbReference type="Proteomes" id="UP001331761"/>
    </source>
</evidence>
<feature type="chain" id="PRO_5042990112" evidence="1">
    <location>
        <begin position="16"/>
        <end position="139"/>
    </location>
</feature>
<keyword evidence="3" id="KW-1185">Reference proteome</keyword>
<dbReference type="EMBL" id="WIXE01012012">
    <property type="protein sequence ID" value="KAK5976309.1"/>
    <property type="molecule type" value="Genomic_DNA"/>
</dbReference>
<gene>
    <name evidence="2" type="ORF">GCK32_004448</name>
</gene>